<dbReference type="SUPFAM" id="SSF52317">
    <property type="entry name" value="Class I glutamine amidotransferase-like"/>
    <property type="match status" value="1"/>
</dbReference>
<dbReference type="EMBL" id="JAGSNF010000001">
    <property type="protein sequence ID" value="MBR7741681.1"/>
    <property type="molecule type" value="Genomic_DNA"/>
</dbReference>
<dbReference type="Pfam" id="PF08532">
    <property type="entry name" value="Glyco_hydro_42M"/>
    <property type="match status" value="1"/>
</dbReference>
<organism evidence="2 3">
    <name type="scientific">Phycicoccus avicenniae</name>
    <dbReference type="NCBI Taxonomy" id="2828860"/>
    <lineage>
        <taxon>Bacteria</taxon>
        <taxon>Bacillati</taxon>
        <taxon>Actinomycetota</taxon>
        <taxon>Actinomycetes</taxon>
        <taxon>Micrococcales</taxon>
        <taxon>Intrasporangiaceae</taxon>
        <taxon>Phycicoccus</taxon>
    </lineage>
</organism>
<reference evidence="2" key="1">
    <citation type="submission" date="2021-04" db="EMBL/GenBank/DDBJ databases">
        <title>Phycicoccus avicenniae sp. nov., a novel endophytic actinomycetes isolated from branch of Avicennia mariana.</title>
        <authorList>
            <person name="Tuo L."/>
        </authorList>
    </citation>
    <scope>NUCLEOTIDE SEQUENCE</scope>
    <source>
        <strain evidence="2">BSK3Z-2</strain>
    </source>
</reference>
<gene>
    <name evidence="2" type="ORF">KC207_00030</name>
</gene>
<dbReference type="AlphaFoldDB" id="A0A941HYY3"/>
<dbReference type="Proteomes" id="UP000677016">
    <property type="component" value="Unassembled WGS sequence"/>
</dbReference>
<comment type="caution">
    <text evidence="2">The sequence shown here is derived from an EMBL/GenBank/DDBJ whole genome shotgun (WGS) entry which is preliminary data.</text>
</comment>
<dbReference type="RefSeq" id="WP_211600754.1">
    <property type="nucleotide sequence ID" value="NZ_JAGSNF010000001.1"/>
</dbReference>
<protein>
    <submittedName>
        <fullName evidence="2">Beta-galactosidase trimerization domain-containing protein</fullName>
    </submittedName>
</protein>
<dbReference type="GO" id="GO:0005975">
    <property type="term" value="P:carbohydrate metabolic process"/>
    <property type="evidence" value="ECO:0007669"/>
    <property type="project" value="InterPro"/>
</dbReference>
<keyword evidence="3" id="KW-1185">Reference proteome</keyword>
<name>A0A941HYY3_9MICO</name>
<sequence>MSASPSPAARLSGLTRVGQVNLTEADVPLVDVDFWLDVWTRARLEAVLLNCGGIMAYHPTRLEGHPVAAGVDRRDVFGELVAAARGAGIQVVGRLDVGVVDQRFRDLHPDWMMTDEHGRSRTLNDVTGGTWGEPGGHRLENQMYYSCINSGLFDDYLPRLLTEVAEGYDVAGFFTNGFPTVALATPSLRMACHCDACRRLWAEASGQEAYPAADDPDDPVFRRYVRFLQETSLTRLRDLQAYTRSLGEGMTFITSATPTLRGGLPWREWADELDLVFCDNQDRSGNYGRLAPSHALWEVGLSSEILRSVAEATPTLRIQATYRFRGGGRHTAKEPAELRLQMAQALAHGELPVWHAVSARQYRRSWIDGVVALDAWVAEHAQVFRDRRPVADIGVLWSQASSWLADWGCAHPGPEHGDAVSGWYLALLRNRVPTQLVNADSGESWDDLRTLVLPSGLSLSVEAVDRVSAFVARGGSLVVVGTAGMLDEWGRPHEGDPVGRAAGVRREPPAPDGFDLVSYLRLGDDPFAHTLLPGFEPDEVVTGGSWVTRFETDNPTSLEWTRSEHMIPTHAAGLPAGSGRSVLATSSTGGSRTAYLATDLDAQFFVHRTVDHRTLLGNLARWTLEPTGPLVTVEGGGYVDVRCWETPGGPVVVLVNLDNAGTNDEPVESFRPLGPFTVTVHVAATSVRLLRADVEAALEHTPDGVRFVVPTVEDLEVATLTTG</sequence>
<dbReference type="Gene3D" id="3.40.50.880">
    <property type="match status" value="1"/>
</dbReference>
<feature type="domain" description="Beta-galactosidase trimerisation" evidence="1">
    <location>
        <begin position="391"/>
        <end position="499"/>
    </location>
</feature>
<proteinExistence type="predicted"/>
<dbReference type="CDD" id="cd03143">
    <property type="entry name" value="A4_beta-galactosidase_middle_domain"/>
    <property type="match status" value="1"/>
</dbReference>
<dbReference type="InterPro" id="IPR029062">
    <property type="entry name" value="Class_I_gatase-like"/>
</dbReference>
<evidence type="ECO:0000313" key="2">
    <source>
        <dbReference type="EMBL" id="MBR7741681.1"/>
    </source>
</evidence>
<dbReference type="Gene3D" id="3.20.20.80">
    <property type="entry name" value="Glycosidases"/>
    <property type="match status" value="1"/>
</dbReference>
<dbReference type="InterPro" id="IPR028212">
    <property type="entry name" value="GHL6"/>
</dbReference>
<dbReference type="GO" id="GO:0004565">
    <property type="term" value="F:beta-galactosidase activity"/>
    <property type="evidence" value="ECO:0007669"/>
    <property type="project" value="InterPro"/>
</dbReference>
<accession>A0A941HYY3</accession>
<dbReference type="Pfam" id="PF14871">
    <property type="entry name" value="GHL6"/>
    <property type="match status" value="1"/>
</dbReference>
<evidence type="ECO:0000313" key="3">
    <source>
        <dbReference type="Proteomes" id="UP000677016"/>
    </source>
</evidence>
<evidence type="ECO:0000259" key="1">
    <source>
        <dbReference type="Pfam" id="PF08532"/>
    </source>
</evidence>
<dbReference type="InterPro" id="IPR013738">
    <property type="entry name" value="Beta_galactosidase_Trimer"/>
</dbReference>